<dbReference type="Pfam" id="PF00400">
    <property type="entry name" value="WD40"/>
    <property type="match status" value="1"/>
</dbReference>
<dbReference type="PANTHER" id="PTHR19920:SF0">
    <property type="entry name" value="CYTOSOLIC IRON-SULFUR PROTEIN ASSEMBLY PROTEIN CIAO1-RELATED"/>
    <property type="match status" value="1"/>
</dbReference>
<dbReference type="InterPro" id="IPR001680">
    <property type="entry name" value="WD40_rpt"/>
</dbReference>
<proteinExistence type="predicted"/>
<evidence type="ECO:0000256" key="1">
    <source>
        <dbReference type="PROSITE-ProRule" id="PRU00221"/>
    </source>
</evidence>
<name>A0A8S1WTT5_PAROT</name>
<dbReference type="AlphaFoldDB" id="A0A8S1WTT5"/>
<dbReference type="SMART" id="SM00320">
    <property type="entry name" value="WD40"/>
    <property type="match status" value="4"/>
</dbReference>
<accession>A0A8S1WTT5</accession>
<feature type="repeat" description="WD" evidence="1">
    <location>
        <begin position="365"/>
        <end position="397"/>
    </location>
</feature>
<protein>
    <recommendedName>
        <fullName evidence="4">WD domain, G-beta repeat protein</fullName>
    </recommendedName>
</protein>
<dbReference type="OMA" id="CMIMNKN"/>
<dbReference type="GO" id="GO:0016226">
    <property type="term" value="P:iron-sulfur cluster assembly"/>
    <property type="evidence" value="ECO:0007669"/>
    <property type="project" value="TreeGrafter"/>
</dbReference>
<dbReference type="OrthoDB" id="6262491at2759"/>
<gene>
    <name evidence="2" type="ORF">POCTA_138.1.T1040195</name>
</gene>
<dbReference type="PANTHER" id="PTHR19920">
    <property type="entry name" value="WD40 PROTEIN CIAO1"/>
    <property type="match status" value="1"/>
</dbReference>
<feature type="repeat" description="WD" evidence="1">
    <location>
        <begin position="274"/>
        <end position="306"/>
    </location>
</feature>
<dbReference type="GO" id="GO:0097361">
    <property type="term" value="C:cytosolic [4Fe-4S] assembly targeting complex"/>
    <property type="evidence" value="ECO:0007669"/>
    <property type="project" value="TreeGrafter"/>
</dbReference>
<evidence type="ECO:0000313" key="2">
    <source>
        <dbReference type="EMBL" id="CAD8193534.1"/>
    </source>
</evidence>
<reference evidence="2" key="1">
    <citation type="submission" date="2021-01" db="EMBL/GenBank/DDBJ databases">
        <authorList>
            <consortium name="Genoscope - CEA"/>
            <person name="William W."/>
        </authorList>
    </citation>
    <scope>NUCLEOTIDE SEQUENCE</scope>
</reference>
<dbReference type="EMBL" id="CAJJDP010000104">
    <property type="protein sequence ID" value="CAD8193534.1"/>
    <property type="molecule type" value="Genomic_DNA"/>
</dbReference>
<evidence type="ECO:0000313" key="3">
    <source>
        <dbReference type="Proteomes" id="UP000683925"/>
    </source>
</evidence>
<dbReference type="PROSITE" id="PS50082">
    <property type="entry name" value="WD_REPEATS_2"/>
    <property type="match status" value="2"/>
</dbReference>
<dbReference type="PROSITE" id="PS50294">
    <property type="entry name" value="WD_REPEATS_REGION"/>
    <property type="match status" value="1"/>
</dbReference>
<keyword evidence="3" id="KW-1185">Reference proteome</keyword>
<sequence length="544" mass="63857">MIEQQLECAYKHKQPIVSVVLDAKLQQNERLLCIECMEQYSSQTRTMGFKIAMQTILDNQRQKREQYEIVINQNLKLLNTFQQIAIDLKSKVNKEIDSILNVIKFWMEDLNKINSDMVTFSFHKELEKIITQKQEDGKGIGTQEIINSIYKINNEWSVKINRKLGQFSHFEEQKKCETILNDLIQQKDENLESEIVFYDEKSISSIFKSNRRTQSIQNQKQSIKLILKDDQIKQYDTCYSMAFNVKGSIMVSSCLLTIKVWHFNQGSLKFIQNLQSHRDIVTCLAFSKKNMFFISGSCDKTIRLWKCSNQHEWKSSNPYQIETDFVQCMIMNKNETLLFSAGNKGSITIWRINLDYNSLAPFQNLHFNSSNIYSISLNEQENILISSGQNQSILIWEKVSEDKFKFKHAVKQTLNADGYHLKFLTDDKFIWVAQTFDNNFICIYEKRNGIFSESIEKRITLKKTSNVDGLGLAPIIYNKEKNVVFVRSQNHLYILKELNGCISIEDQYDFMTEHNYFATTDDCQYLVAWDLKKKAYSSFEILYY</sequence>
<dbReference type="Proteomes" id="UP000683925">
    <property type="component" value="Unassembled WGS sequence"/>
</dbReference>
<organism evidence="2 3">
    <name type="scientific">Paramecium octaurelia</name>
    <dbReference type="NCBI Taxonomy" id="43137"/>
    <lineage>
        <taxon>Eukaryota</taxon>
        <taxon>Sar</taxon>
        <taxon>Alveolata</taxon>
        <taxon>Ciliophora</taxon>
        <taxon>Intramacronucleata</taxon>
        <taxon>Oligohymenophorea</taxon>
        <taxon>Peniculida</taxon>
        <taxon>Parameciidae</taxon>
        <taxon>Paramecium</taxon>
    </lineage>
</organism>
<evidence type="ECO:0008006" key="4">
    <source>
        <dbReference type="Google" id="ProtNLM"/>
    </source>
</evidence>
<keyword evidence="1" id="KW-0853">WD repeat</keyword>
<comment type="caution">
    <text evidence="2">The sequence shown here is derived from an EMBL/GenBank/DDBJ whole genome shotgun (WGS) entry which is preliminary data.</text>
</comment>